<dbReference type="InterPro" id="IPR049492">
    <property type="entry name" value="BD-FAE-like_dom"/>
</dbReference>
<dbReference type="RefSeq" id="WP_242619383.1">
    <property type="nucleotide sequence ID" value="NZ_CAACUY010000078.1"/>
</dbReference>
<dbReference type="Gene3D" id="3.40.50.1820">
    <property type="entry name" value="alpha/beta hydrolase"/>
    <property type="match status" value="1"/>
</dbReference>
<dbReference type="EMBL" id="JBHTGP010000006">
    <property type="protein sequence ID" value="MFD0685097.1"/>
    <property type="molecule type" value="Genomic_DNA"/>
</dbReference>
<keyword evidence="6" id="KW-1185">Reference proteome</keyword>
<comment type="caution">
    <text evidence="5">The sequence shown here is derived from an EMBL/GenBank/DDBJ whole genome shotgun (WGS) entry which is preliminary data.</text>
</comment>
<evidence type="ECO:0000313" key="6">
    <source>
        <dbReference type="Proteomes" id="UP001597063"/>
    </source>
</evidence>
<keyword evidence="1 5" id="KW-0378">Hydrolase</keyword>
<evidence type="ECO:0000256" key="3">
    <source>
        <dbReference type="SAM" id="SignalP"/>
    </source>
</evidence>
<evidence type="ECO:0000256" key="2">
    <source>
        <dbReference type="SAM" id="MobiDB-lite"/>
    </source>
</evidence>
<accession>A0ABW2XF78</accession>
<gene>
    <name evidence="5" type="ORF">ACFQZM_11350</name>
</gene>
<evidence type="ECO:0000256" key="1">
    <source>
        <dbReference type="ARBA" id="ARBA00022801"/>
    </source>
</evidence>
<dbReference type="Pfam" id="PF20434">
    <property type="entry name" value="BD-FAE"/>
    <property type="match status" value="1"/>
</dbReference>
<protein>
    <submittedName>
        <fullName evidence="5">Alpha/beta hydrolase</fullName>
    </submittedName>
</protein>
<proteinExistence type="predicted"/>
<feature type="compositionally biased region" description="Gly residues" evidence="2">
    <location>
        <begin position="50"/>
        <end position="65"/>
    </location>
</feature>
<reference evidence="6" key="1">
    <citation type="journal article" date="2019" name="Int. J. Syst. Evol. Microbiol.">
        <title>The Global Catalogue of Microorganisms (GCM) 10K type strain sequencing project: providing services to taxonomists for standard genome sequencing and annotation.</title>
        <authorList>
            <consortium name="The Broad Institute Genomics Platform"/>
            <consortium name="The Broad Institute Genome Sequencing Center for Infectious Disease"/>
            <person name="Wu L."/>
            <person name="Ma J."/>
        </authorList>
    </citation>
    <scope>NUCLEOTIDE SEQUENCE [LARGE SCALE GENOMIC DNA]</scope>
    <source>
        <strain evidence="6">JCM 9371</strain>
    </source>
</reference>
<dbReference type="Proteomes" id="UP001597063">
    <property type="component" value="Unassembled WGS sequence"/>
</dbReference>
<evidence type="ECO:0000259" key="4">
    <source>
        <dbReference type="Pfam" id="PF20434"/>
    </source>
</evidence>
<dbReference type="InterPro" id="IPR029058">
    <property type="entry name" value="AB_hydrolase_fold"/>
</dbReference>
<feature type="chain" id="PRO_5045614894" evidence="3">
    <location>
        <begin position="26"/>
        <end position="367"/>
    </location>
</feature>
<dbReference type="InterPro" id="IPR050300">
    <property type="entry name" value="GDXG_lipolytic_enzyme"/>
</dbReference>
<dbReference type="GO" id="GO:0016787">
    <property type="term" value="F:hydrolase activity"/>
    <property type="evidence" value="ECO:0007669"/>
    <property type="project" value="UniProtKB-KW"/>
</dbReference>
<feature type="domain" description="BD-FAE-like" evidence="4">
    <location>
        <begin position="132"/>
        <end position="327"/>
    </location>
</feature>
<feature type="region of interest" description="Disordered" evidence="2">
    <location>
        <begin position="31"/>
        <end position="91"/>
    </location>
</feature>
<name>A0ABW2XF78_9ACTN</name>
<dbReference type="PANTHER" id="PTHR48081">
    <property type="entry name" value="AB HYDROLASE SUPERFAMILY PROTEIN C4A8.06C"/>
    <property type="match status" value="1"/>
</dbReference>
<sequence>MRKVLVSGAAFAATCLAAVCAPAGAGATPLPTPTTPAPGTSTPTVSPSDGGTGTPSGTPGTGGTGSASPTEPPSPEAPGAPGASGGSGTTDGVVSAKAVMVTPRLPKSATYAYGKAAHQRIDAYWRPSVPKAAPRPAVLVLHGGYWLEGDKSGWKYFARRLVAQGYVVLSANYRLAPGAEWPAQRNDSMAALAFMRKHAKVWNLDPQRIAVVGSSSGGMLATQLGTYGTGSQRVRGVIALSPPNNPYLAYQDGAKADASATQRKLRRAVVDLVGCTPGPVAVAACWKRVDDANSASHASAGDAPMLLMHASGDFVPVTQSTGLASALRAAGVPVTVRVVQGDMHASDLLNEEHTYPLILNWLASRLK</sequence>
<feature type="compositionally biased region" description="Low complexity" evidence="2">
    <location>
        <begin position="37"/>
        <end position="49"/>
    </location>
</feature>
<dbReference type="SUPFAM" id="SSF53474">
    <property type="entry name" value="alpha/beta-Hydrolases"/>
    <property type="match status" value="1"/>
</dbReference>
<evidence type="ECO:0000313" key="5">
    <source>
        <dbReference type="EMBL" id="MFD0685097.1"/>
    </source>
</evidence>
<organism evidence="5 6">
    <name type="scientific">Actinomadura fibrosa</name>
    <dbReference type="NCBI Taxonomy" id="111802"/>
    <lineage>
        <taxon>Bacteria</taxon>
        <taxon>Bacillati</taxon>
        <taxon>Actinomycetota</taxon>
        <taxon>Actinomycetes</taxon>
        <taxon>Streptosporangiales</taxon>
        <taxon>Thermomonosporaceae</taxon>
        <taxon>Actinomadura</taxon>
    </lineage>
</organism>
<keyword evidence="3" id="KW-0732">Signal</keyword>
<feature type="signal peptide" evidence="3">
    <location>
        <begin position="1"/>
        <end position="25"/>
    </location>
</feature>